<comment type="subcellular location">
    <subcellularLocation>
        <location evidence="1">Mitochondrion</location>
    </subcellularLocation>
</comment>
<dbReference type="PANTHER" id="PTHR13359:SF2">
    <property type="entry name" value="LARGE RIBOSOMAL SUBUNIT PROTEIN ML40"/>
    <property type="match status" value="1"/>
</dbReference>
<dbReference type="GO" id="GO:0005762">
    <property type="term" value="C:mitochondrial large ribosomal subunit"/>
    <property type="evidence" value="ECO:0007669"/>
    <property type="project" value="InterPro"/>
</dbReference>
<evidence type="ECO:0000256" key="7">
    <source>
        <dbReference type="ARBA" id="ARBA00035192"/>
    </source>
</evidence>
<evidence type="ECO:0000256" key="3">
    <source>
        <dbReference type="ARBA" id="ARBA00022946"/>
    </source>
</evidence>
<dbReference type="Pfam" id="PF09812">
    <property type="entry name" value="MRP-L28"/>
    <property type="match status" value="1"/>
</dbReference>
<protein>
    <recommendedName>
        <fullName evidence="7">Large ribosomal subunit protein mL40</fullName>
    </recommendedName>
    <alternativeName>
        <fullName evidence="8">39S ribosomal protein L40, mitochondrial</fullName>
    </alternativeName>
</protein>
<dbReference type="PANTHER" id="PTHR13359">
    <property type="entry name" value="39S RIBOSOMAL PROTEIN L40, MITOCHONDRIAL"/>
    <property type="match status" value="1"/>
</dbReference>
<reference evidence="9" key="1">
    <citation type="submission" date="2022-01" db="UniProtKB">
        <authorList>
            <consortium name="EnsemblMetazoa"/>
        </authorList>
    </citation>
    <scope>IDENTIFICATION</scope>
</reference>
<dbReference type="InterPro" id="IPR039145">
    <property type="entry name" value="Ribosomal_mL40_metazoa/plant"/>
</dbReference>
<evidence type="ECO:0000256" key="1">
    <source>
        <dbReference type="ARBA" id="ARBA00004173"/>
    </source>
</evidence>
<comment type="similarity">
    <text evidence="2">Belongs to the mitochondrion-specific ribosomal protein mL40 family.</text>
</comment>
<dbReference type="Proteomes" id="UP000494040">
    <property type="component" value="Unassembled WGS sequence"/>
</dbReference>
<dbReference type="KEGG" id="clec:106665597"/>
<dbReference type="OrthoDB" id="5977625at2759"/>
<keyword evidence="10" id="KW-1185">Reference proteome</keyword>
<evidence type="ECO:0000256" key="6">
    <source>
        <dbReference type="ARBA" id="ARBA00023274"/>
    </source>
</evidence>
<evidence type="ECO:0000313" key="9">
    <source>
        <dbReference type="EnsemblMetazoa" id="XP_014247581.1"/>
    </source>
</evidence>
<name>A0A8I6RJU6_CIMLE</name>
<proteinExistence type="inferred from homology"/>
<dbReference type="InterPro" id="IPR019192">
    <property type="entry name" value="Ribosomal_mL40"/>
</dbReference>
<evidence type="ECO:0000256" key="4">
    <source>
        <dbReference type="ARBA" id="ARBA00022980"/>
    </source>
</evidence>
<gene>
    <name evidence="9" type="primary">106665597</name>
</gene>
<evidence type="ECO:0000256" key="5">
    <source>
        <dbReference type="ARBA" id="ARBA00023128"/>
    </source>
</evidence>
<evidence type="ECO:0000313" key="10">
    <source>
        <dbReference type="Proteomes" id="UP000494040"/>
    </source>
</evidence>
<dbReference type="AlphaFoldDB" id="A0A8I6RJU6"/>
<organism evidence="9 10">
    <name type="scientific">Cimex lectularius</name>
    <name type="common">Bed bug</name>
    <name type="synonym">Acanthia lectularia</name>
    <dbReference type="NCBI Taxonomy" id="79782"/>
    <lineage>
        <taxon>Eukaryota</taxon>
        <taxon>Metazoa</taxon>
        <taxon>Ecdysozoa</taxon>
        <taxon>Arthropoda</taxon>
        <taxon>Hexapoda</taxon>
        <taxon>Insecta</taxon>
        <taxon>Pterygota</taxon>
        <taxon>Neoptera</taxon>
        <taxon>Paraneoptera</taxon>
        <taxon>Hemiptera</taxon>
        <taxon>Heteroptera</taxon>
        <taxon>Panheteroptera</taxon>
        <taxon>Cimicomorpha</taxon>
        <taxon>Cimicidae</taxon>
        <taxon>Cimex</taxon>
    </lineage>
</organism>
<sequence length="197" mass="23361">MIMFWLKKVVGLAVQTPHSVRNVSSTSPVFVRLTPALLAEPLKKKKKLDPAIVRQREERKRKKIEKQIRRLEKNSKQLKPIDECEVPTEILKDPTRQRVVSLSQETKYQRLEVFKQWSAYRRRQMLRDVQMFDRILYSQQKALDELKLESKELYDEAIKFDENLIPFKCQGPVETPPINNYDSPDGEYIDISKKWTT</sequence>
<accession>A0A8I6RJU6</accession>
<evidence type="ECO:0000256" key="2">
    <source>
        <dbReference type="ARBA" id="ARBA00009360"/>
    </source>
</evidence>
<keyword evidence="5" id="KW-0496">Mitochondrion</keyword>
<keyword evidence="6" id="KW-0687">Ribonucleoprotein</keyword>
<dbReference type="EnsemblMetazoa" id="XM_014392095.2">
    <property type="protein sequence ID" value="XP_014247581.1"/>
    <property type="gene ID" value="LOC106665597"/>
</dbReference>
<dbReference type="FunFam" id="6.10.250.3440:FF:000001">
    <property type="entry name" value="Mitochondrial ribosomal protein L40"/>
    <property type="match status" value="1"/>
</dbReference>
<evidence type="ECO:0000256" key="8">
    <source>
        <dbReference type="ARBA" id="ARBA00083752"/>
    </source>
</evidence>
<keyword evidence="3" id="KW-0809">Transit peptide</keyword>
<dbReference type="OMA" id="KEWARYK"/>
<dbReference type="Gene3D" id="6.10.250.3440">
    <property type="match status" value="1"/>
</dbReference>
<keyword evidence="4" id="KW-0689">Ribosomal protein</keyword>